<name>A0A101LW31_PICGL</name>
<sequence length="50" mass="5821">MNISIIYIYMPCQRRDNNPIYRMGGTKELEDMRGYAYPTPLLSLLHGLSN</sequence>
<dbReference type="EMBL" id="LKAM01000011">
    <property type="protein sequence ID" value="KUM46421.1"/>
    <property type="molecule type" value="Genomic_DNA"/>
</dbReference>
<organism evidence="1">
    <name type="scientific">Picea glauca</name>
    <name type="common">White spruce</name>
    <name type="synonym">Pinus glauca</name>
    <dbReference type="NCBI Taxonomy" id="3330"/>
    <lineage>
        <taxon>Eukaryota</taxon>
        <taxon>Viridiplantae</taxon>
        <taxon>Streptophyta</taxon>
        <taxon>Embryophyta</taxon>
        <taxon>Tracheophyta</taxon>
        <taxon>Spermatophyta</taxon>
        <taxon>Pinopsida</taxon>
        <taxon>Pinidae</taxon>
        <taxon>Conifers I</taxon>
        <taxon>Pinales</taxon>
        <taxon>Pinaceae</taxon>
        <taxon>Picea</taxon>
    </lineage>
</organism>
<dbReference type="AlphaFoldDB" id="A0A101LW31"/>
<geneLocation type="mitochondrion" evidence="1"/>
<evidence type="ECO:0000313" key="1">
    <source>
        <dbReference type="EMBL" id="KUM46421.1"/>
    </source>
</evidence>
<reference evidence="1" key="1">
    <citation type="journal article" date="2015" name="Genome Biol. Evol.">
        <title>Organellar Genomes of White Spruce (Picea glauca): Assembly and Annotation.</title>
        <authorList>
            <person name="Jackman S.D."/>
            <person name="Warren R.L."/>
            <person name="Gibb E.A."/>
            <person name="Vandervalk B.P."/>
            <person name="Mohamadi H."/>
            <person name="Chu J."/>
            <person name="Raymond A."/>
            <person name="Pleasance S."/>
            <person name="Coope R."/>
            <person name="Wildung M.R."/>
            <person name="Ritland C.E."/>
            <person name="Bousquet J."/>
            <person name="Jones S.J."/>
            <person name="Bohlmann J."/>
            <person name="Birol I."/>
        </authorList>
    </citation>
    <scope>NUCLEOTIDE SEQUENCE [LARGE SCALE GENOMIC DNA]</scope>
    <source>
        <tissue evidence="1">Flushing bud</tissue>
    </source>
</reference>
<accession>A0A101LW31</accession>
<protein>
    <submittedName>
        <fullName evidence="1">Uncharacterized protein</fullName>
    </submittedName>
</protein>
<keyword evidence="1" id="KW-0496">Mitochondrion</keyword>
<comment type="caution">
    <text evidence="1">The sequence shown here is derived from an EMBL/GenBank/DDBJ whole genome shotgun (WGS) entry which is preliminary data.</text>
</comment>
<gene>
    <name evidence="1" type="ORF">ABT39_MTgene1522</name>
</gene>
<proteinExistence type="predicted"/>